<accession>A0A2N5TXA9</accession>
<keyword evidence="2" id="KW-1185">Reference proteome</keyword>
<dbReference type="EMBL" id="PGCJ01000388">
    <property type="protein sequence ID" value="PLW30130.1"/>
    <property type="molecule type" value="Genomic_DNA"/>
</dbReference>
<protein>
    <recommendedName>
        <fullName evidence="3">DUF659 domain-containing protein</fullName>
    </recommendedName>
</protein>
<sequence>MAQHQLVMQIMSKATANSNLGEGQHTGRNFGDIFVDTLNSLRLSNKLVSITANNASSNSTLAAHVQKRLGGIFKANGQLLGCMAHVINLAAQNGIKVFGSSSGTE</sequence>
<proteinExistence type="predicted"/>
<evidence type="ECO:0000313" key="2">
    <source>
        <dbReference type="Proteomes" id="UP000235388"/>
    </source>
</evidence>
<dbReference type="Proteomes" id="UP000235388">
    <property type="component" value="Unassembled WGS sequence"/>
</dbReference>
<gene>
    <name evidence="1" type="ORF">PCANC_21088</name>
</gene>
<evidence type="ECO:0000313" key="1">
    <source>
        <dbReference type="EMBL" id="PLW30130.1"/>
    </source>
</evidence>
<dbReference type="OrthoDB" id="2790258at2759"/>
<organism evidence="1 2">
    <name type="scientific">Puccinia coronata f. sp. avenae</name>
    <dbReference type="NCBI Taxonomy" id="200324"/>
    <lineage>
        <taxon>Eukaryota</taxon>
        <taxon>Fungi</taxon>
        <taxon>Dikarya</taxon>
        <taxon>Basidiomycota</taxon>
        <taxon>Pucciniomycotina</taxon>
        <taxon>Pucciniomycetes</taxon>
        <taxon>Pucciniales</taxon>
        <taxon>Pucciniaceae</taxon>
        <taxon>Puccinia</taxon>
    </lineage>
</organism>
<evidence type="ECO:0008006" key="3">
    <source>
        <dbReference type="Google" id="ProtNLM"/>
    </source>
</evidence>
<name>A0A2N5TXA9_9BASI</name>
<reference evidence="1 2" key="1">
    <citation type="submission" date="2017-11" db="EMBL/GenBank/DDBJ databases">
        <title>De novo assembly and phasing of dikaryotic genomes from two isolates of Puccinia coronata f. sp. avenae, the causal agent of oat crown rust.</title>
        <authorList>
            <person name="Miller M.E."/>
            <person name="Zhang Y."/>
            <person name="Omidvar V."/>
            <person name="Sperschneider J."/>
            <person name="Schwessinger B."/>
            <person name="Raley C."/>
            <person name="Palmer J.M."/>
            <person name="Garnica D."/>
            <person name="Upadhyaya N."/>
            <person name="Rathjen J."/>
            <person name="Taylor J.M."/>
            <person name="Park R.F."/>
            <person name="Dodds P.N."/>
            <person name="Hirsch C.D."/>
            <person name="Kianian S.F."/>
            <person name="Figueroa M."/>
        </authorList>
    </citation>
    <scope>NUCLEOTIDE SEQUENCE [LARGE SCALE GENOMIC DNA]</scope>
    <source>
        <strain evidence="1">12NC29</strain>
    </source>
</reference>
<dbReference type="AlphaFoldDB" id="A0A2N5TXA9"/>
<comment type="caution">
    <text evidence="1">The sequence shown here is derived from an EMBL/GenBank/DDBJ whole genome shotgun (WGS) entry which is preliminary data.</text>
</comment>